<name>A0A565BU02_9BRAS</name>
<organism evidence="2 3">
    <name type="scientific">Arabis nemorensis</name>
    <dbReference type="NCBI Taxonomy" id="586526"/>
    <lineage>
        <taxon>Eukaryota</taxon>
        <taxon>Viridiplantae</taxon>
        <taxon>Streptophyta</taxon>
        <taxon>Embryophyta</taxon>
        <taxon>Tracheophyta</taxon>
        <taxon>Spermatophyta</taxon>
        <taxon>Magnoliopsida</taxon>
        <taxon>eudicotyledons</taxon>
        <taxon>Gunneridae</taxon>
        <taxon>Pentapetalae</taxon>
        <taxon>rosids</taxon>
        <taxon>malvids</taxon>
        <taxon>Brassicales</taxon>
        <taxon>Brassicaceae</taxon>
        <taxon>Arabideae</taxon>
        <taxon>Arabis</taxon>
    </lineage>
</organism>
<proteinExistence type="predicted"/>
<dbReference type="Pfam" id="PF01936">
    <property type="entry name" value="NYN"/>
    <property type="match status" value="1"/>
</dbReference>
<dbReference type="GO" id="GO:0010468">
    <property type="term" value="P:regulation of gene expression"/>
    <property type="evidence" value="ECO:0007669"/>
    <property type="project" value="InterPro"/>
</dbReference>
<sequence>MTGDSNKGKIGVFWNMDDCPIPDVCNPHQFKEFVFAALENEGYLGYVSSWAYSGKTSVVENLWVDYNRADIRLSNKVFRGINGMKQDILLFILRNTAPANVLVISKDIAEDRDLMRTLGKLKSIKYNILAMQPEPVKSEALLAIISKLWLWPSQLDADTESSGVMPDSED</sequence>
<evidence type="ECO:0000259" key="1">
    <source>
        <dbReference type="Pfam" id="PF01936"/>
    </source>
</evidence>
<dbReference type="InterPro" id="IPR024768">
    <property type="entry name" value="Marf1"/>
</dbReference>
<dbReference type="GO" id="GO:0004540">
    <property type="term" value="F:RNA nuclease activity"/>
    <property type="evidence" value="ECO:0007669"/>
    <property type="project" value="InterPro"/>
</dbReference>
<accession>A0A565BU02</accession>
<feature type="domain" description="NYN" evidence="1">
    <location>
        <begin position="9"/>
        <end position="141"/>
    </location>
</feature>
<keyword evidence="3" id="KW-1185">Reference proteome</keyword>
<comment type="caution">
    <text evidence="2">The sequence shown here is derived from an EMBL/GenBank/DDBJ whole genome shotgun (WGS) entry which is preliminary data.</text>
</comment>
<gene>
    <name evidence="2" type="ORF">ANE_LOCUS15244</name>
</gene>
<dbReference type="AlphaFoldDB" id="A0A565BU02"/>
<protein>
    <recommendedName>
        <fullName evidence="1">NYN domain-containing protein</fullName>
    </recommendedName>
</protein>
<dbReference type="CDD" id="cd10910">
    <property type="entry name" value="PIN_limkain_b1_N_like"/>
    <property type="match status" value="1"/>
</dbReference>
<dbReference type="PANTHER" id="PTHR14379:SF7">
    <property type="entry name" value="ENDONUCLEASE OR GLYCOSYL HYDROLASE-RELATED"/>
    <property type="match status" value="1"/>
</dbReference>
<evidence type="ECO:0000313" key="3">
    <source>
        <dbReference type="Proteomes" id="UP000489600"/>
    </source>
</evidence>
<dbReference type="OrthoDB" id="1090956at2759"/>
<dbReference type="Proteomes" id="UP000489600">
    <property type="component" value="Unassembled WGS sequence"/>
</dbReference>
<dbReference type="GO" id="GO:0005777">
    <property type="term" value="C:peroxisome"/>
    <property type="evidence" value="ECO:0007669"/>
    <property type="project" value="InterPro"/>
</dbReference>
<reference evidence="2" key="1">
    <citation type="submission" date="2019-07" db="EMBL/GenBank/DDBJ databases">
        <authorList>
            <person name="Dittberner H."/>
        </authorList>
    </citation>
    <scope>NUCLEOTIDE SEQUENCE [LARGE SCALE GENOMIC DNA]</scope>
</reference>
<evidence type="ECO:0000313" key="2">
    <source>
        <dbReference type="EMBL" id="VVB04800.1"/>
    </source>
</evidence>
<dbReference type="InterPro" id="IPR021139">
    <property type="entry name" value="NYN"/>
</dbReference>
<dbReference type="EMBL" id="CABITT030000005">
    <property type="protein sequence ID" value="VVB04800.1"/>
    <property type="molecule type" value="Genomic_DNA"/>
</dbReference>
<dbReference type="PANTHER" id="PTHR14379">
    <property type="entry name" value="LIMKAIN B LKAP"/>
    <property type="match status" value="1"/>
</dbReference>